<dbReference type="EMBL" id="KK785088">
    <property type="protein sequence ID" value="KDO50212.1"/>
    <property type="molecule type" value="Genomic_DNA"/>
</dbReference>
<proteinExistence type="predicted"/>
<keyword evidence="2" id="KW-0288">FMN</keyword>
<dbReference type="InterPro" id="IPR004136">
    <property type="entry name" value="NMO"/>
</dbReference>
<reference evidence="4 5" key="1">
    <citation type="submission" date="2014-04" db="EMBL/GenBank/DDBJ databases">
        <authorList>
            <consortium name="International Citrus Genome Consortium"/>
            <person name="Gmitter F."/>
            <person name="Chen C."/>
            <person name="Farmerie W."/>
            <person name="Harkins T."/>
            <person name="Desany B."/>
            <person name="Mohiuddin M."/>
            <person name="Kodira C."/>
            <person name="Borodovsky M."/>
            <person name="Lomsadze A."/>
            <person name="Burns P."/>
            <person name="Jenkins J."/>
            <person name="Prochnik S."/>
            <person name="Shu S."/>
            <person name="Chapman J."/>
            <person name="Pitluck S."/>
            <person name="Schmutz J."/>
            <person name="Rokhsar D."/>
        </authorList>
    </citation>
    <scope>NUCLEOTIDE SEQUENCE</scope>
</reference>
<dbReference type="AlphaFoldDB" id="A0A067EGA3"/>
<dbReference type="InterPro" id="IPR013785">
    <property type="entry name" value="Aldolase_TIM"/>
</dbReference>
<dbReference type="PANTHER" id="PTHR32332">
    <property type="entry name" value="2-NITROPROPANE DIOXYGENASE"/>
    <property type="match status" value="1"/>
</dbReference>
<dbReference type="CDD" id="cd04730">
    <property type="entry name" value="NPD_like"/>
    <property type="match status" value="1"/>
</dbReference>
<evidence type="ECO:0000313" key="5">
    <source>
        <dbReference type="Proteomes" id="UP000027120"/>
    </source>
</evidence>
<dbReference type="Pfam" id="PF03060">
    <property type="entry name" value="NMO"/>
    <property type="match status" value="2"/>
</dbReference>
<dbReference type="PANTHER" id="PTHR32332:SF20">
    <property type="entry name" value="2-NITROPROPANE DIOXYGENASE-LIKE PROTEIN"/>
    <property type="match status" value="1"/>
</dbReference>
<gene>
    <name evidence="4" type="ORF">CISIN_1g020013mg</name>
</gene>
<dbReference type="Proteomes" id="UP000027120">
    <property type="component" value="Unassembled WGS sequence"/>
</dbReference>
<keyword evidence="1" id="KW-0285">Flavoprotein</keyword>
<dbReference type="SUPFAM" id="SSF51412">
    <property type="entry name" value="Inosine monophosphate dehydrogenase (IMPDH)"/>
    <property type="match status" value="1"/>
</dbReference>
<name>A0A067EGA3_CITSI</name>
<dbReference type="GO" id="GO:0018580">
    <property type="term" value="F:nitronate monooxygenase activity"/>
    <property type="evidence" value="ECO:0007669"/>
    <property type="project" value="InterPro"/>
</dbReference>
<accession>A0A067EGA3</accession>
<evidence type="ECO:0000256" key="1">
    <source>
        <dbReference type="ARBA" id="ARBA00022630"/>
    </source>
</evidence>
<evidence type="ECO:0000256" key="2">
    <source>
        <dbReference type="ARBA" id="ARBA00022643"/>
    </source>
</evidence>
<protein>
    <recommendedName>
        <fullName evidence="6">Nitronate monooxygenase domain-containing protein</fullName>
    </recommendedName>
</protein>
<organism evidence="4 5">
    <name type="scientific">Citrus sinensis</name>
    <name type="common">Sweet orange</name>
    <name type="synonym">Citrus aurantium var. sinensis</name>
    <dbReference type="NCBI Taxonomy" id="2711"/>
    <lineage>
        <taxon>Eukaryota</taxon>
        <taxon>Viridiplantae</taxon>
        <taxon>Streptophyta</taxon>
        <taxon>Embryophyta</taxon>
        <taxon>Tracheophyta</taxon>
        <taxon>Spermatophyta</taxon>
        <taxon>Magnoliopsida</taxon>
        <taxon>eudicotyledons</taxon>
        <taxon>Gunneridae</taxon>
        <taxon>Pentapetalae</taxon>
        <taxon>rosids</taxon>
        <taxon>malvids</taxon>
        <taxon>Sapindales</taxon>
        <taxon>Rutaceae</taxon>
        <taxon>Aurantioideae</taxon>
        <taxon>Citrus</taxon>
    </lineage>
</organism>
<keyword evidence="3" id="KW-0560">Oxidoreductase</keyword>
<dbReference type="Gene3D" id="3.20.20.70">
    <property type="entry name" value="Aldolase class I"/>
    <property type="match status" value="2"/>
</dbReference>
<evidence type="ECO:0008006" key="6">
    <source>
        <dbReference type="Google" id="ProtNLM"/>
    </source>
</evidence>
<sequence length="300" mass="32442">MGWRGMLGFEYGIVQAPLGPDISGPELVAAVANAGGLGLLRAPDWEAPDYLRDLIRKTRSLTERPFGVGVVLAFPHNENIKAILSEKVAVLQVSWGEYSEELVLEAHSAGVKVVPQDGLISLLPMVVDLIGDRDIPIIAAGGIVDARGYVAALSLGAQGICLGTRFVASEESYAHPEYKRKLVEMDKTEYTDVFGRARWPGAPHRVLQTPFFSNWKNIPAHENEVNQPIIGRSTIHGIEKKIHRLAGTVPNVTTTGDIDSMVMFAGEGVGLIREILPAGEVVKQLVEGAQLLVHTKFSGL</sequence>
<evidence type="ECO:0000256" key="3">
    <source>
        <dbReference type="ARBA" id="ARBA00023002"/>
    </source>
</evidence>
<dbReference type="SMR" id="A0A067EGA3"/>
<keyword evidence="5" id="KW-1185">Reference proteome</keyword>
<evidence type="ECO:0000313" key="4">
    <source>
        <dbReference type="EMBL" id="KDO50212.1"/>
    </source>
</evidence>